<evidence type="ECO:0000313" key="2">
    <source>
        <dbReference type="Proteomes" id="UP001177140"/>
    </source>
</evidence>
<dbReference type="SUPFAM" id="SSF53756">
    <property type="entry name" value="UDP-Glycosyltransferase/glycogen phosphorylase"/>
    <property type="match status" value="1"/>
</dbReference>
<sequence>MGADQFANATLLVDQLKVGIRVCEGRETVPDSVELGRLVFDSMSENRAERARAIELCKATSDAVKEGGSSFKNLDNLVRDLCGLGLN</sequence>
<dbReference type="EMBL" id="JAJJMA010009941">
    <property type="protein sequence ID" value="MCL7022303.1"/>
    <property type="molecule type" value="Genomic_DNA"/>
</dbReference>
<organism evidence="1 2">
    <name type="scientific">Papaver nudicaule</name>
    <name type="common">Iceland poppy</name>
    <dbReference type="NCBI Taxonomy" id="74823"/>
    <lineage>
        <taxon>Eukaryota</taxon>
        <taxon>Viridiplantae</taxon>
        <taxon>Streptophyta</taxon>
        <taxon>Embryophyta</taxon>
        <taxon>Tracheophyta</taxon>
        <taxon>Spermatophyta</taxon>
        <taxon>Magnoliopsida</taxon>
        <taxon>Ranunculales</taxon>
        <taxon>Papaveraceae</taxon>
        <taxon>Papaveroideae</taxon>
        <taxon>Papaver</taxon>
    </lineage>
</organism>
<gene>
    <name evidence="1" type="ORF">MKW94_001303</name>
</gene>
<reference evidence="1" key="1">
    <citation type="submission" date="2022-03" db="EMBL/GenBank/DDBJ databases">
        <title>A functionally conserved STORR gene fusion in Papaver species that diverged 16.8 million years ago.</title>
        <authorList>
            <person name="Catania T."/>
        </authorList>
    </citation>
    <scope>NUCLEOTIDE SEQUENCE</scope>
    <source>
        <strain evidence="1">S-191538</strain>
    </source>
</reference>
<protein>
    <submittedName>
        <fullName evidence="1">Uncharacterized protein</fullName>
    </submittedName>
</protein>
<dbReference type="AlphaFoldDB" id="A0AA41RXU9"/>
<comment type="caution">
    <text evidence="1">The sequence shown here is derived from an EMBL/GenBank/DDBJ whole genome shotgun (WGS) entry which is preliminary data.</text>
</comment>
<name>A0AA41RXU9_PAPNU</name>
<dbReference type="Proteomes" id="UP001177140">
    <property type="component" value="Unassembled WGS sequence"/>
</dbReference>
<evidence type="ECO:0000313" key="1">
    <source>
        <dbReference type="EMBL" id="MCL7022303.1"/>
    </source>
</evidence>
<proteinExistence type="predicted"/>
<accession>A0AA41RXU9</accession>
<keyword evidence="2" id="KW-1185">Reference proteome</keyword>
<dbReference type="Gene3D" id="3.40.50.2000">
    <property type="entry name" value="Glycogen Phosphorylase B"/>
    <property type="match status" value="2"/>
</dbReference>